<gene>
    <name evidence="2" type="ORF">G7Y82_14715</name>
</gene>
<dbReference type="Pfam" id="PF07969">
    <property type="entry name" value="Amidohydro_3"/>
    <property type="match status" value="1"/>
</dbReference>
<reference evidence="2" key="1">
    <citation type="submission" date="2020-03" db="EMBL/GenBank/DDBJ databases">
        <title>Solimonas marina sp. nov., isolated from deep seawater of the Pacific Ocean.</title>
        <authorList>
            <person name="Liu X."/>
            <person name="Lai Q."/>
            <person name="Sun F."/>
            <person name="Gai Y."/>
            <person name="Li G."/>
            <person name="Shao Z."/>
        </authorList>
    </citation>
    <scope>NUCLEOTIDE SEQUENCE</scope>
    <source>
        <strain evidence="2">C16B3</strain>
    </source>
</reference>
<protein>
    <submittedName>
        <fullName evidence="2">Amidohydrolase</fullName>
    </submittedName>
</protein>
<dbReference type="Gene3D" id="3.20.20.140">
    <property type="entry name" value="Metal-dependent hydrolases"/>
    <property type="match status" value="1"/>
</dbReference>
<organism evidence="2 3">
    <name type="scientific">Solimonas marina</name>
    <dbReference type="NCBI Taxonomy" id="2714601"/>
    <lineage>
        <taxon>Bacteria</taxon>
        <taxon>Pseudomonadati</taxon>
        <taxon>Pseudomonadota</taxon>
        <taxon>Gammaproteobacteria</taxon>
        <taxon>Nevskiales</taxon>
        <taxon>Nevskiaceae</taxon>
        <taxon>Solimonas</taxon>
    </lineage>
</organism>
<name>A0A969WCA5_9GAMM</name>
<evidence type="ECO:0000313" key="3">
    <source>
        <dbReference type="Proteomes" id="UP000653472"/>
    </source>
</evidence>
<dbReference type="EMBL" id="JAAVXB010000008">
    <property type="protein sequence ID" value="NKF23569.1"/>
    <property type="molecule type" value="Genomic_DNA"/>
</dbReference>
<evidence type="ECO:0000259" key="1">
    <source>
        <dbReference type="Pfam" id="PF07969"/>
    </source>
</evidence>
<dbReference type="RefSeq" id="WP_168148885.1">
    <property type="nucleotide sequence ID" value="NZ_JAAVXB010000008.1"/>
</dbReference>
<comment type="caution">
    <text evidence="2">The sequence shown here is derived from an EMBL/GenBank/DDBJ whole genome shotgun (WGS) entry which is preliminary data.</text>
</comment>
<dbReference type="InterPro" id="IPR033932">
    <property type="entry name" value="YtcJ-like"/>
</dbReference>
<sequence>MQADLILRGATVVTMATDETGAGAPLAIAILDGRIAAVVPEGEAQRWIGDATRVVDVSGKTIVPGFIDSHVHFTQTGLGSLGPQVYDVTRRAQVLETVAAAHAMMADGEPMLVHGLAIADLDAPITMADLDRIAPRRAVMIGDVGAHGCIVSSAAWAMLELGALDGIGRDAQGRPDGVLTAKANTWARYQYYNRAISDARRAQALQRASQMAAEVGITTVHALEGGSPDGRGWLPERDVAVLLAEQATLPVRTVVYFQSTDVQKALDWQLPRIGGCIWVDGAYGEFTAALLEPYCNCAGCTGSLYFSDDELYAFVDRAHRAGLQISMHAIGDAAIEQLLNAYERALTETPRADHRHRIEHFSLPTEAHIARAARLGVAVGMQPNFAMVPDPLPQPDDEPAGLVAYLGYERYQRRHPYRRIVDAGVLVAGGSDADPMPMGPLIGMQRLAAHPEAARRLSAREALALYTVNGARIAFEEHLKGSIEPGKYADLVVLADNPLLADPSTLASIAVEQTIVNGRVVHARGADH</sequence>
<accession>A0A969WCA5</accession>
<dbReference type="PANTHER" id="PTHR22642">
    <property type="entry name" value="IMIDAZOLONEPROPIONASE"/>
    <property type="match status" value="1"/>
</dbReference>
<dbReference type="SUPFAM" id="SSF51556">
    <property type="entry name" value="Metallo-dependent hydrolases"/>
    <property type="match status" value="1"/>
</dbReference>
<dbReference type="PANTHER" id="PTHR22642:SF22">
    <property type="entry name" value="EXOENZYMES REGULATORY PROTEIN AEPA"/>
    <property type="match status" value="1"/>
</dbReference>
<dbReference type="AlphaFoldDB" id="A0A969WCA5"/>
<proteinExistence type="predicted"/>
<dbReference type="GO" id="GO:0016810">
    <property type="term" value="F:hydrolase activity, acting on carbon-nitrogen (but not peptide) bonds"/>
    <property type="evidence" value="ECO:0007669"/>
    <property type="project" value="InterPro"/>
</dbReference>
<evidence type="ECO:0000313" key="2">
    <source>
        <dbReference type="EMBL" id="NKF23569.1"/>
    </source>
</evidence>
<dbReference type="CDD" id="cd01300">
    <property type="entry name" value="YtcJ_like"/>
    <property type="match status" value="1"/>
</dbReference>
<dbReference type="Gene3D" id="2.30.40.10">
    <property type="entry name" value="Urease, subunit C, domain 1"/>
    <property type="match status" value="1"/>
</dbReference>
<dbReference type="InterPro" id="IPR011059">
    <property type="entry name" value="Metal-dep_hydrolase_composite"/>
</dbReference>
<dbReference type="InterPro" id="IPR013108">
    <property type="entry name" value="Amidohydro_3"/>
</dbReference>
<dbReference type="Gene3D" id="3.10.310.70">
    <property type="match status" value="1"/>
</dbReference>
<dbReference type="Proteomes" id="UP000653472">
    <property type="component" value="Unassembled WGS sequence"/>
</dbReference>
<feature type="domain" description="Amidohydrolase 3" evidence="1">
    <location>
        <begin position="53"/>
        <end position="522"/>
    </location>
</feature>
<dbReference type="InterPro" id="IPR032466">
    <property type="entry name" value="Metal_Hydrolase"/>
</dbReference>
<keyword evidence="3" id="KW-1185">Reference proteome</keyword>
<dbReference type="SUPFAM" id="SSF51338">
    <property type="entry name" value="Composite domain of metallo-dependent hydrolases"/>
    <property type="match status" value="1"/>
</dbReference>